<dbReference type="eggNOG" id="ENOG5033IP3">
    <property type="taxonomic scope" value="Bacteria"/>
</dbReference>
<reference evidence="1 2" key="2">
    <citation type="journal article" date="2017" name="Antonie Van Leeuwenhoek">
        <title>Rhizobium rhizosphaerae sp. nov., a novel species isolated from rice rhizosphere.</title>
        <authorList>
            <person name="Zhao J.J."/>
            <person name="Zhang J."/>
            <person name="Zhang R.J."/>
            <person name="Zhang C.W."/>
            <person name="Yin H.Q."/>
            <person name="Zhang X.X."/>
        </authorList>
    </citation>
    <scope>NUCLEOTIDE SEQUENCE [LARGE SCALE GENOMIC DNA]</scope>
    <source>
        <strain evidence="1 2">ACAM 611</strain>
    </source>
</reference>
<evidence type="ECO:0000313" key="2">
    <source>
        <dbReference type="Proteomes" id="UP000053586"/>
    </source>
</evidence>
<dbReference type="RefSeq" id="WP_006006360.1">
    <property type="nucleotide sequence ID" value="NZ_BAET01000028.1"/>
</dbReference>
<comment type="caution">
    <text evidence="1">The sequence shown here is derived from an EMBL/GenBank/DDBJ whole genome shotgun (WGS) entry which is preliminary data.</text>
</comment>
<dbReference type="OrthoDB" id="6322096at2"/>
<accession>H5TDE6</accession>
<evidence type="ECO:0000313" key="1">
    <source>
        <dbReference type="EMBL" id="GAB56323.1"/>
    </source>
</evidence>
<dbReference type="EMBL" id="BAET01000028">
    <property type="protein sequence ID" value="GAB56323.1"/>
    <property type="molecule type" value="Genomic_DNA"/>
</dbReference>
<proteinExistence type="predicted"/>
<dbReference type="Proteomes" id="UP000053586">
    <property type="component" value="Unassembled WGS sequence"/>
</dbReference>
<keyword evidence="2" id="KW-1185">Reference proteome</keyword>
<sequence>MKERFILQQHLPLAHMISSALDFCESMLLRSDMLYPFALICANNEIHSIFANDEGQLAHGAMIESLQAQIQAHKNIEPRYASVLVYAADIKQSSIPDTDALILTITDSQGHNTITLYPFTRVKSGIKISQPCTCDFPD</sequence>
<dbReference type="AlphaFoldDB" id="H5TDE6"/>
<protein>
    <submittedName>
        <fullName evidence="1">Uncharacterized protein</fullName>
    </submittedName>
</protein>
<organism evidence="1 2">
    <name type="scientific">Glaciecola punicea ACAM 611</name>
    <dbReference type="NCBI Taxonomy" id="1121923"/>
    <lineage>
        <taxon>Bacteria</taxon>
        <taxon>Pseudomonadati</taxon>
        <taxon>Pseudomonadota</taxon>
        <taxon>Gammaproteobacteria</taxon>
        <taxon>Alteromonadales</taxon>
        <taxon>Alteromonadaceae</taxon>
        <taxon>Glaciecola</taxon>
    </lineage>
</organism>
<gene>
    <name evidence="1" type="ORF">GPUN_2208</name>
</gene>
<name>H5TDE6_9ALTE</name>
<dbReference type="STRING" id="56804.BAE46_04900"/>
<reference evidence="1 2" key="1">
    <citation type="journal article" date="2012" name="J. Bacteriol.">
        <title>Genome sequence of proteorhodopsin-containing sea ice bacterium Glaciecola punicea ACAM 611T.</title>
        <authorList>
            <person name="Qin Q.-L."/>
            <person name="Xie B.-B."/>
            <person name="Shu Y.-L."/>
            <person name="Rong J.-C."/>
            <person name="Zhao D.-L."/>
            <person name="Zhang X.-Y."/>
            <person name="Chen X.-L."/>
            <person name="Zhou B.-C."/>
            <person name="Zhanga Y.-Z."/>
        </authorList>
    </citation>
    <scope>NUCLEOTIDE SEQUENCE [LARGE SCALE GENOMIC DNA]</scope>
    <source>
        <strain evidence="1 2">ACAM 611</strain>
    </source>
</reference>